<dbReference type="OrthoDB" id="510958at2759"/>
<evidence type="ECO:0000256" key="6">
    <source>
        <dbReference type="ARBA" id="ARBA00023242"/>
    </source>
</evidence>
<comment type="subcellular location">
    <subcellularLocation>
        <location evidence="1">Nucleus</location>
    </subcellularLocation>
</comment>
<keyword evidence="6" id="KW-0539">Nucleus</keyword>
<evidence type="ECO:0000313" key="9">
    <source>
        <dbReference type="EMBL" id="OJJ32310.1"/>
    </source>
</evidence>
<dbReference type="GeneID" id="63749371"/>
<dbReference type="PANTHER" id="PTHR13286:SF23">
    <property type="entry name" value="HISTONE DEACETYLASE COMPLEX SUBUNIT SAP30 SIN3 BINDING DOMAIN-CONTAINING PROTEIN"/>
    <property type="match status" value="1"/>
</dbReference>
<accession>A0A1L9RBM4</accession>
<name>A0A1L9RBM4_ASPWE</name>
<dbReference type="InterPro" id="IPR024145">
    <property type="entry name" value="His_deAcase_SAP30/SAP30L"/>
</dbReference>
<feature type="region of interest" description="Disordered" evidence="7">
    <location>
        <begin position="125"/>
        <end position="178"/>
    </location>
</feature>
<keyword evidence="10" id="KW-1185">Reference proteome</keyword>
<feature type="compositionally biased region" description="Basic and acidic residues" evidence="7">
    <location>
        <begin position="13"/>
        <end position="28"/>
    </location>
</feature>
<feature type="compositionally biased region" description="Polar residues" evidence="7">
    <location>
        <begin position="125"/>
        <end position="155"/>
    </location>
</feature>
<evidence type="ECO:0000256" key="1">
    <source>
        <dbReference type="ARBA" id="ARBA00004123"/>
    </source>
</evidence>
<evidence type="ECO:0000256" key="2">
    <source>
        <dbReference type="ARBA" id="ARBA00006283"/>
    </source>
</evidence>
<dbReference type="Gene3D" id="6.10.160.20">
    <property type="match status" value="1"/>
</dbReference>
<sequence>MAPPRQRTTAVVDDSRSEASSGTREKTTTGKGRKAANGSLAGNSASNRENKAAANATSVTSAPAGQGEPSEDLPKIAWSDMPNDLLHSYRHAYRLPAPSAFSTEYSHLLLSKGIGLRSPTSIAAQRAQLSQQNQETNGSRPLSAAKKTSASTNGVSGKGLSGGPHNHHRKAAGRSAEKNSLNHIHGQGRVGKNQLAMAVRRHFNDAIIPEQEAIARFLYKVREEGRGRQFRLRFQP</sequence>
<organism evidence="9 10">
    <name type="scientific">Aspergillus wentii DTO 134E9</name>
    <dbReference type="NCBI Taxonomy" id="1073089"/>
    <lineage>
        <taxon>Eukaryota</taxon>
        <taxon>Fungi</taxon>
        <taxon>Dikarya</taxon>
        <taxon>Ascomycota</taxon>
        <taxon>Pezizomycotina</taxon>
        <taxon>Eurotiomycetes</taxon>
        <taxon>Eurotiomycetidae</taxon>
        <taxon>Eurotiales</taxon>
        <taxon>Aspergillaceae</taxon>
        <taxon>Aspergillus</taxon>
        <taxon>Aspergillus subgen. Cremei</taxon>
    </lineage>
</organism>
<feature type="compositionally biased region" description="Low complexity" evidence="7">
    <location>
        <begin position="35"/>
        <end position="47"/>
    </location>
</feature>
<protein>
    <recommendedName>
        <fullName evidence="8">Histone deacetylase complex subunit SAP30 Sin3 binding domain-containing protein</fullName>
    </recommendedName>
</protein>
<evidence type="ECO:0000313" key="10">
    <source>
        <dbReference type="Proteomes" id="UP000184383"/>
    </source>
</evidence>
<dbReference type="Pfam" id="PF13867">
    <property type="entry name" value="SAP30_Sin3_bdg"/>
    <property type="match status" value="1"/>
</dbReference>
<keyword evidence="5" id="KW-0804">Transcription</keyword>
<evidence type="ECO:0000256" key="7">
    <source>
        <dbReference type="SAM" id="MobiDB-lite"/>
    </source>
</evidence>
<feature type="domain" description="Histone deacetylase complex subunit SAP30 Sin3 binding" evidence="8">
    <location>
        <begin position="192"/>
        <end position="222"/>
    </location>
</feature>
<dbReference type="PANTHER" id="PTHR13286">
    <property type="entry name" value="SAP30"/>
    <property type="match status" value="1"/>
</dbReference>
<dbReference type="Proteomes" id="UP000184383">
    <property type="component" value="Unassembled WGS sequence"/>
</dbReference>
<dbReference type="AlphaFoldDB" id="A0A1L9RBM4"/>
<dbReference type="EMBL" id="KV878215">
    <property type="protein sequence ID" value="OJJ32310.1"/>
    <property type="molecule type" value="Genomic_DNA"/>
</dbReference>
<dbReference type="VEuPathDB" id="FungiDB:ASPWEDRAFT_31226"/>
<dbReference type="STRING" id="1073089.A0A1L9RBM4"/>
<evidence type="ECO:0000259" key="8">
    <source>
        <dbReference type="Pfam" id="PF13867"/>
    </source>
</evidence>
<dbReference type="RefSeq" id="XP_040685987.1">
    <property type="nucleotide sequence ID" value="XM_040833523.1"/>
</dbReference>
<keyword evidence="3" id="KW-0678">Repressor</keyword>
<dbReference type="InterPro" id="IPR038291">
    <property type="entry name" value="SAP30_C_sf"/>
</dbReference>
<evidence type="ECO:0000256" key="5">
    <source>
        <dbReference type="ARBA" id="ARBA00023163"/>
    </source>
</evidence>
<evidence type="ECO:0000256" key="4">
    <source>
        <dbReference type="ARBA" id="ARBA00023015"/>
    </source>
</evidence>
<comment type="similarity">
    <text evidence="2">Belongs to the SAP30 family.</text>
</comment>
<feature type="region of interest" description="Disordered" evidence="7">
    <location>
        <begin position="1"/>
        <end position="76"/>
    </location>
</feature>
<proteinExistence type="inferred from homology"/>
<gene>
    <name evidence="9" type="ORF">ASPWEDRAFT_31226</name>
</gene>
<dbReference type="GO" id="GO:0005634">
    <property type="term" value="C:nucleus"/>
    <property type="evidence" value="ECO:0007669"/>
    <property type="project" value="UniProtKB-SubCell"/>
</dbReference>
<evidence type="ECO:0000256" key="3">
    <source>
        <dbReference type="ARBA" id="ARBA00022491"/>
    </source>
</evidence>
<keyword evidence="4" id="KW-0805">Transcription regulation</keyword>
<dbReference type="InterPro" id="IPR025718">
    <property type="entry name" value="SAP30_Sin3-bd"/>
</dbReference>
<reference evidence="10" key="1">
    <citation type="journal article" date="2017" name="Genome Biol.">
        <title>Comparative genomics reveals high biological diversity and specific adaptations in the industrially and medically important fungal genus Aspergillus.</title>
        <authorList>
            <person name="de Vries R.P."/>
            <person name="Riley R."/>
            <person name="Wiebenga A."/>
            <person name="Aguilar-Osorio G."/>
            <person name="Amillis S."/>
            <person name="Uchima C.A."/>
            <person name="Anderluh G."/>
            <person name="Asadollahi M."/>
            <person name="Askin M."/>
            <person name="Barry K."/>
            <person name="Battaglia E."/>
            <person name="Bayram O."/>
            <person name="Benocci T."/>
            <person name="Braus-Stromeyer S.A."/>
            <person name="Caldana C."/>
            <person name="Canovas D."/>
            <person name="Cerqueira G.C."/>
            <person name="Chen F."/>
            <person name="Chen W."/>
            <person name="Choi C."/>
            <person name="Clum A."/>
            <person name="Dos Santos R.A."/>
            <person name="Damasio A.R."/>
            <person name="Diallinas G."/>
            <person name="Emri T."/>
            <person name="Fekete E."/>
            <person name="Flipphi M."/>
            <person name="Freyberg S."/>
            <person name="Gallo A."/>
            <person name="Gournas C."/>
            <person name="Habgood R."/>
            <person name="Hainaut M."/>
            <person name="Harispe M.L."/>
            <person name="Henrissat B."/>
            <person name="Hilden K.S."/>
            <person name="Hope R."/>
            <person name="Hossain A."/>
            <person name="Karabika E."/>
            <person name="Karaffa L."/>
            <person name="Karanyi Z."/>
            <person name="Krasevec N."/>
            <person name="Kuo A."/>
            <person name="Kusch H."/>
            <person name="LaButti K."/>
            <person name="Lagendijk E.L."/>
            <person name="Lapidus A."/>
            <person name="Levasseur A."/>
            <person name="Lindquist E."/>
            <person name="Lipzen A."/>
            <person name="Logrieco A.F."/>
            <person name="MacCabe A."/>
            <person name="Maekelae M.R."/>
            <person name="Malavazi I."/>
            <person name="Melin P."/>
            <person name="Meyer V."/>
            <person name="Mielnichuk N."/>
            <person name="Miskei M."/>
            <person name="Molnar A.P."/>
            <person name="Mule G."/>
            <person name="Ngan C.Y."/>
            <person name="Orejas M."/>
            <person name="Orosz E."/>
            <person name="Ouedraogo J.P."/>
            <person name="Overkamp K.M."/>
            <person name="Park H.-S."/>
            <person name="Perrone G."/>
            <person name="Piumi F."/>
            <person name="Punt P.J."/>
            <person name="Ram A.F."/>
            <person name="Ramon A."/>
            <person name="Rauscher S."/>
            <person name="Record E."/>
            <person name="Riano-Pachon D.M."/>
            <person name="Robert V."/>
            <person name="Roehrig J."/>
            <person name="Ruller R."/>
            <person name="Salamov A."/>
            <person name="Salih N.S."/>
            <person name="Samson R.A."/>
            <person name="Sandor E."/>
            <person name="Sanguinetti M."/>
            <person name="Schuetze T."/>
            <person name="Sepcic K."/>
            <person name="Shelest E."/>
            <person name="Sherlock G."/>
            <person name="Sophianopoulou V."/>
            <person name="Squina F.M."/>
            <person name="Sun H."/>
            <person name="Susca A."/>
            <person name="Todd R.B."/>
            <person name="Tsang A."/>
            <person name="Unkles S.E."/>
            <person name="van de Wiele N."/>
            <person name="van Rossen-Uffink D."/>
            <person name="Oliveira J.V."/>
            <person name="Vesth T.C."/>
            <person name="Visser J."/>
            <person name="Yu J.-H."/>
            <person name="Zhou M."/>
            <person name="Andersen M.R."/>
            <person name="Archer D.B."/>
            <person name="Baker S.E."/>
            <person name="Benoit I."/>
            <person name="Brakhage A.A."/>
            <person name="Braus G.H."/>
            <person name="Fischer R."/>
            <person name="Frisvad J.C."/>
            <person name="Goldman G.H."/>
            <person name="Houbraken J."/>
            <person name="Oakley B."/>
            <person name="Pocsi I."/>
            <person name="Scazzocchio C."/>
            <person name="Seiboth B."/>
            <person name="vanKuyk P.A."/>
            <person name="Wortman J."/>
            <person name="Dyer P.S."/>
            <person name="Grigoriev I.V."/>
        </authorList>
    </citation>
    <scope>NUCLEOTIDE SEQUENCE [LARGE SCALE GENOMIC DNA]</scope>
    <source>
        <strain evidence="10">DTO 134E9</strain>
    </source>
</reference>